<gene>
    <name evidence="2" type="ORF">DFP90_1361</name>
</gene>
<keyword evidence="3" id="KW-1185">Reference proteome</keyword>
<name>A0A3D9H0N8_9PROT</name>
<protein>
    <submittedName>
        <fullName evidence="2">Putative deaminase of polymorphic toxin system</fullName>
    </submittedName>
</protein>
<sequence>NLGSLFGGDDNGGGTGGTGGNAGNGASGADGEESSLLDIIAKLPTVEGGLQSSEKEQATRATVAAPNGKTNIVIRANPDQGLDGINTAIEKAQELIRDEKTTVKVFVSGESLAEVVSGFEQTRKMISTAADKVEAIADYLDRQMEVLPKSMENKGEAMKKAFRLMTDSGIDPEQAYQLLDSPLGKLIQIQAYLDEIGSAEDFNNLPVEERNELIDLMGANIKLAGLEKVSGLTVELQNIREQAGLKLLQFYRDGFNSAADFLSENEDGVNASLSVLDILPGAMWALAGMGEGTLEVVNPVTNGEHRSNESMIEYYAEEFETGVKRVVNAKEGIDEKSEEFQAFLFETALKQLREADISGEDAALAGTIIGAATIAKLASKRLTAGGKGSEAKKLAKDIKALASEIDRKILEHDALKSFDLNLARIEVTTVRSGLTSKLKRSGNVATAKIKIDGIPEKMNAHSQIEPYNITEKMKDMGLVPGGSGNFTAKDIENAVGDKIPRHVDSEYKILDNIADQLGGNYTARGSVTIFTERPACGSCLSVADQFVQKYPNIVVVIKDNKGNLLNPNRKED</sequence>
<accession>A0A3D9H0N8</accession>
<feature type="region of interest" description="Disordered" evidence="1">
    <location>
        <begin position="1"/>
        <end position="31"/>
    </location>
</feature>
<feature type="compositionally biased region" description="Gly residues" evidence="1">
    <location>
        <begin position="1"/>
        <end position="28"/>
    </location>
</feature>
<dbReference type="InterPro" id="IPR032721">
    <property type="entry name" value="Toxin-deaminase"/>
</dbReference>
<evidence type="ECO:0000313" key="2">
    <source>
        <dbReference type="EMBL" id="RED43082.1"/>
    </source>
</evidence>
<evidence type="ECO:0000313" key="3">
    <source>
        <dbReference type="Proteomes" id="UP000256845"/>
    </source>
</evidence>
<evidence type="ECO:0000256" key="1">
    <source>
        <dbReference type="SAM" id="MobiDB-lite"/>
    </source>
</evidence>
<proteinExistence type="predicted"/>
<dbReference type="AlphaFoldDB" id="A0A3D9H0N8"/>
<reference evidence="2 3" key="1">
    <citation type="submission" date="2018-07" db="EMBL/GenBank/DDBJ databases">
        <title>Genomic Encyclopedia of Type Strains, Phase III (KMG-III): the genomes of soil and plant-associated and newly described type strains.</title>
        <authorList>
            <person name="Whitman W."/>
        </authorList>
    </citation>
    <scope>NUCLEOTIDE SEQUENCE [LARGE SCALE GENOMIC DNA]</scope>
    <source>
        <strain evidence="2 3">CECT 8488</strain>
    </source>
</reference>
<dbReference type="Proteomes" id="UP000256845">
    <property type="component" value="Unassembled WGS sequence"/>
</dbReference>
<feature type="non-terminal residue" evidence="2">
    <location>
        <position position="1"/>
    </location>
</feature>
<comment type="caution">
    <text evidence="2">The sequence shown here is derived from an EMBL/GenBank/DDBJ whole genome shotgun (WGS) entry which is preliminary data.</text>
</comment>
<dbReference type="Pfam" id="PF14424">
    <property type="entry name" value="Toxin-deaminase"/>
    <property type="match status" value="1"/>
</dbReference>
<dbReference type="EMBL" id="QRDW01000036">
    <property type="protein sequence ID" value="RED43082.1"/>
    <property type="molecule type" value="Genomic_DNA"/>
</dbReference>
<organism evidence="2 3">
    <name type="scientific">Aestuariispira insulae</name>
    <dbReference type="NCBI Taxonomy" id="1461337"/>
    <lineage>
        <taxon>Bacteria</taxon>
        <taxon>Pseudomonadati</taxon>
        <taxon>Pseudomonadota</taxon>
        <taxon>Alphaproteobacteria</taxon>
        <taxon>Rhodospirillales</taxon>
        <taxon>Kiloniellaceae</taxon>
        <taxon>Aestuariispira</taxon>
    </lineage>
</organism>